<dbReference type="EMBL" id="JABFAB010000003">
    <property type="protein sequence ID" value="MBA0644499.1"/>
    <property type="molecule type" value="Genomic_DNA"/>
</dbReference>
<organism evidence="1 2">
    <name type="scientific">Gossypium klotzschianum</name>
    <dbReference type="NCBI Taxonomy" id="34286"/>
    <lineage>
        <taxon>Eukaryota</taxon>
        <taxon>Viridiplantae</taxon>
        <taxon>Streptophyta</taxon>
        <taxon>Embryophyta</taxon>
        <taxon>Tracheophyta</taxon>
        <taxon>Spermatophyta</taxon>
        <taxon>Magnoliopsida</taxon>
        <taxon>eudicotyledons</taxon>
        <taxon>Gunneridae</taxon>
        <taxon>Pentapetalae</taxon>
        <taxon>rosids</taxon>
        <taxon>malvids</taxon>
        <taxon>Malvales</taxon>
        <taxon>Malvaceae</taxon>
        <taxon>Malvoideae</taxon>
        <taxon>Gossypium</taxon>
    </lineage>
</organism>
<keyword evidence="2" id="KW-1185">Reference proteome</keyword>
<name>A0A7J8U2A9_9ROSI</name>
<dbReference type="Proteomes" id="UP000593573">
    <property type="component" value="Unassembled WGS sequence"/>
</dbReference>
<dbReference type="AlphaFoldDB" id="A0A7J8U2A9"/>
<comment type="caution">
    <text evidence="1">The sequence shown here is derived from an EMBL/GenBank/DDBJ whole genome shotgun (WGS) entry which is preliminary data.</text>
</comment>
<proteinExistence type="predicted"/>
<evidence type="ECO:0000313" key="2">
    <source>
        <dbReference type="Proteomes" id="UP000593573"/>
    </source>
</evidence>
<evidence type="ECO:0000313" key="1">
    <source>
        <dbReference type="EMBL" id="MBA0644499.1"/>
    </source>
</evidence>
<dbReference type="OrthoDB" id="1000832at2759"/>
<feature type="non-terminal residue" evidence="1">
    <location>
        <position position="1"/>
    </location>
</feature>
<reference evidence="1 2" key="1">
    <citation type="journal article" date="2019" name="Genome Biol. Evol.">
        <title>Insights into the evolution of the New World diploid cottons (Gossypium, subgenus Houzingenia) based on genome sequencing.</title>
        <authorList>
            <person name="Grover C.E."/>
            <person name="Arick M.A. 2nd"/>
            <person name="Thrash A."/>
            <person name="Conover J.L."/>
            <person name="Sanders W.S."/>
            <person name="Peterson D.G."/>
            <person name="Frelichowski J.E."/>
            <person name="Scheffler J.A."/>
            <person name="Scheffler B.E."/>
            <person name="Wendel J.F."/>
        </authorList>
    </citation>
    <scope>NUCLEOTIDE SEQUENCE [LARGE SCALE GENOMIC DNA]</scope>
    <source>
        <strain evidence="1">57</strain>
        <tissue evidence="1">Leaf</tissue>
    </source>
</reference>
<protein>
    <submittedName>
        <fullName evidence="1">Uncharacterized protein</fullName>
    </submittedName>
</protein>
<sequence length="98" mass="11214">SKEPLKEENIELLEGDVLTQTRDGTPSIKFFERVHSLMEKSMSETVIIKLLRRKTGVNALLNKIYSIEKPSTSIQLTELNQETIPTWLSSRQVRTVLS</sequence>
<accession>A0A7J8U2A9</accession>
<gene>
    <name evidence="1" type="ORF">Goklo_028648</name>
</gene>